<gene>
    <name evidence="1" type="ORF">LSTR_LSTR014277</name>
</gene>
<sequence>MLTRGECGRMFRTLKYPFPSYYAGKRPEQNLLRALKSSSLLPPLVGGCLSRSLLLICKSAGHSSSKCAADFSYGPTLPKLFNFYQGWVCTLLRFHCGIFSCSRDPELIRSDLKTLTPDLSQPELRVHQGRLLETGGRLVSRVRILMSGTPLTMQPSAYAVSPYVGLACAVDASGVPT</sequence>
<evidence type="ECO:0000313" key="2">
    <source>
        <dbReference type="Proteomes" id="UP000291343"/>
    </source>
</evidence>
<organism evidence="1 2">
    <name type="scientific">Laodelphax striatellus</name>
    <name type="common">Small brown planthopper</name>
    <name type="synonym">Delphax striatella</name>
    <dbReference type="NCBI Taxonomy" id="195883"/>
    <lineage>
        <taxon>Eukaryota</taxon>
        <taxon>Metazoa</taxon>
        <taxon>Ecdysozoa</taxon>
        <taxon>Arthropoda</taxon>
        <taxon>Hexapoda</taxon>
        <taxon>Insecta</taxon>
        <taxon>Pterygota</taxon>
        <taxon>Neoptera</taxon>
        <taxon>Paraneoptera</taxon>
        <taxon>Hemiptera</taxon>
        <taxon>Auchenorrhyncha</taxon>
        <taxon>Fulgoroidea</taxon>
        <taxon>Delphacidae</taxon>
        <taxon>Criomorphinae</taxon>
        <taxon>Laodelphax</taxon>
    </lineage>
</organism>
<dbReference type="AlphaFoldDB" id="A0A482WTC9"/>
<name>A0A482WTC9_LAOST</name>
<comment type="caution">
    <text evidence="1">The sequence shown here is derived from an EMBL/GenBank/DDBJ whole genome shotgun (WGS) entry which is preliminary data.</text>
</comment>
<dbReference type="InParanoid" id="A0A482WTC9"/>
<dbReference type="Proteomes" id="UP000291343">
    <property type="component" value="Unassembled WGS sequence"/>
</dbReference>
<accession>A0A482WTC9</accession>
<protein>
    <submittedName>
        <fullName evidence="1">Uncharacterized protein</fullName>
    </submittedName>
</protein>
<evidence type="ECO:0000313" key="1">
    <source>
        <dbReference type="EMBL" id="RZF36260.1"/>
    </source>
</evidence>
<proteinExistence type="predicted"/>
<reference evidence="1 2" key="1">
    <citation type="journal article" date="2017" name="Gigascience">
        <title>Genome sequence of the small brown planthopper, Laodelphax striatellus.</title>
        <authorList>
            <person name="Zhu J."/>
            <person name="Jiang F."/>
            <person name="Wang X."/>
            <person name="Yang P."/>
            <person name="Bao Y."/>
            <person name="Zhao W."/>
            <person name="Wang W."/>
            <person name="Lu H."/>
            <person name="Wang Q."/>
            <person name="Cui N."/>
            <person name="Li J."/>
            <person name="Chen X."/>
            <person name="Luo L."/>
            <person name="Yu J."/>
            <person name="Kang L."/>
            <person name="Cui F."/>
        </authorList>
    </citation>
    <scope>NUCLEOTIDE SEQUENCE [LARGE SCALE GENOMIC DNA]</scope>
    <source>
        <strain evidence="1">Lst14</strain>
    </source>
</reference>
<keyword evidence="2" id="KW-1185">Reference proteome</keyword>
<dbReference type="EMBL" id="QKKF02026713">
    <property type="protein sequence ID" value="RZF36260.1"/>
    <property type="molecule type" value="Genomic_DNA"/>
</dbReference>